<dbReference type="InterPro" id="IPR008490">
    <property type="entry name" value="Transposase_InsH_N"/>
</dbReference>
<keyword evidence="4" id="KW-1185">Reference proteome</keyword>
<protein>
    <submittedName>
        <fullName evidence="3">Transposase</fullName>
    </submittedName>
</protein>
<dbReference type="GO" id="GO:0004803">
    <property type="term" value="F:transposase activity"/>
    <property type="evidence" value="ECO:0007669"/>
    <property type="project" value="InterPro"/>
</dbReference>
<gene>
    <name evidence="3" type="ORF">HLH36_19035</name>
</gene>
<evidence type="ECO:0000259" key="2">
    <source>
        <dbReference type="Pfam" id="PF05598"/>
    </source>
</evidence>
<evidence type="ECO:0000313" key="3">
    <source>
        <dbReference type="EMBL" id="MBB2170405.1"/>
    </source>
</evidence>
<accession>A0A7W4IWM3</accession>
<dbReference type="EMBL" id="JABEQD010000025">
    <property type="protein sequence ID" value="MBB2170405.1"/>
    <property type="molecule type" value="Genomic_DNA"/>
</dbReference>
<feature type="domain" description="Transposase InsH N-terminal" evidence="2">
    <location>
        <begin position="19"/>
        <end position="90"/>
    </location>
</feature>
<comment type="caution">
    <text evidence="3">The sequence shown here is derived from an EMBL/GenBank/DDBJ whole genome shotgun (WGS) entry which is preliminary data.</text>
</comment>
<dbReference type="GO" id="GO:0006313">
    <property type="term" value="P:DNA transposition"/>
    <property type="evidence" value="ECO:0007669"/>
    <property type="project" value="InterPro"/>
</dbReference>
<dbReference type="PANTHER" id="PTHR35604">
    <property type="entry name" value="TRANSPOSASE INSH FOR INSERTION SEQUENCE ELEMENT IS5A-RELATED"/>
    <property type="match status" value="1"/>
</dbReference>
<dbReference type="Proteomes" id="UP000559860">
    <property type="component" value="Unassembled WGS sequence"/>
</dbReference>
<dbReference type="Pfam" id="PF05598">
    <property type="entry name" value="DUF772"/>
    <property type="match status" value="1"/>
</dbReference>
<reference evidence="3 4" key="1">
    <citation type="submission" date="2020-04" db="EMBL/GenBank/DDBJ databases">
        <title>Description of novel Gluconacetobacter.</title>
        <authorList>
            <person name="Sombolestani A."/>
        </authorList>
    </citation>
    <scope>NUCLEOTIDE SEQUENCE [LARGE SCALE GENOMIC DNA]</scope>
    <source>
        <strain evidence="3 4">LMG 27801</strain>
    </source>
</reference>
<sequence length="311" mass="35658">MKQSGFFDVEERLARLSGFGDQLEAFSRTVDFEVFCPDLEKALAYSDGSKGGRPPFDPVLMFKILVIQTLNTLSDERTEYLINDRLSFMRSGQILDATLVAAPKQRNTNAEKNDLRKGRIPQDWQDKPSKLSHKDRHARWTLKFTKAKRQDDGTIPSSDLDIPFFGYKSHVSIDRKFRFIRKWKTTDAAASDGARLREGLLDKTNTASSVWADTAYRSKANEDFMEREGFVSKVHRKKPHLKPMPRYIQRSNAGKSVIRSRVEHVFADQKSQTGLFIRAVGITRATMRIGLANIVYNMRRFLFLERLNASA</sequence>
<evidence type="ECO:0000256" key="1">
    <source>
        <dbReference type="SAM" id="MobiDB-lite"/>
    </source>
</evidence>
<dbReference type="GO" id="GO:0003677">
    <property type="term" value="F:DNA binding"/>
    <property type="evidence" value="ECO:0007669"/>
    <property type="project" value="InterPro"/>
</dbReference>
<evidence type="ECO:0000313" key="4">
    <source>
        <dbReference type="Proteomes" id="UP000559860"/>
    </source>
</evidence>
<dbReference type="AlphaFoldDB" id="A0A7W4IWM3"/>
<proteinExistence type="predicted"/>
<dbReference type="RefSeq" id="WP_182987846.1">
    <property type="nucleotide sequence ID" value="NZ_JABEQD010000025.1"/>
</dbReference>
<dbReference type="PANTHER" id="PTHR35604:SF2">
    <property type="entry name" value="TRANSPOSASE INSH FOR INSERTION SEQUENCE ELEMENT IS5A-RELATED"/>
    <property type="match status" value="1"/>
</dbReference>
<organism evidence="3 4">
    <name type="scientific">Gluconacetobacter aggeris</name>
    <dbReference type="NCBI Taxonomy" id="1286186"/>
    <lineage>
        <taxon>Bacteria</taxon>
        <taxon>Pseudomonadati</taxon>
        <taxon>Pseudomonadota</taxon>
        <taxon>Alphaproteobacteria</taxon>
        <taxon>Acetobacterales</taxon>
        <taxon>Acetobacteraceae</taxon>
        <taxon>Gluconacetobacter</taxon>
    </lineage>
</organism>
<feature type="region of interest" description="Disordered" evidence="1">
    <location>
        <begin position="105"/>
        <end position="131"/>
    </location>
</feature>
<name>A0A7W4IWM3_9PROT</name>